<dbReference type="EMBL" id="JBHUEY010000001">
    <property type="protein sequence ID" value="MFD1782515.1"/>
    <property type="molecule type" value="Genomic_DNA"/>
</dbReference>
<evidence type="ECO:0000313" key="3">
    <source>
        <dbReference type="Proteomes" id="UP001597237"/>
    </source>
</evidence>
<keyword evidence="1" id="KW-0732">Signal</keyword>
<feature type="chain" id="PRO_5045143595" description="SH3 domain-containing protein" evidence="1">
    <location>
        <begin position="20"/>
        <end position="92"/>
    </location>
</feature>
<evidence type="ECO:0000256" key="1">
    <source>
        <dbReference type="SAM" id="SignalP"/>
    </source>
</evidence>
<comment type="caution">
    <text evidence="2">The sequence shown here is derived from an EMBL/GenBank/DDBJ whole genome shotgun (WGS) entry which is preliminary data.</text>
</comment>
<protein>
    <recommendedName>
        <fullName evidence="4">SH3 domain-containing protein</fullName>
    </recommendedName>
</protein>
<dbReference type="RefSeq" id="WP_377280433.1">
    <property type="nucleotide sequence ID" value="NZ_JBHRSI010000001.1"/>
</dbReference>
<dbReference type="Proteomes" id="UP001597237">
    <property type="component" value="Unassembled WGS sequence"/>
</dbReference>
<evidence type="ECO:0000313" key="2">
    <source>
        <dbReference type="EMBL" id="MFD1782515.1"/>
    </source>
</evidence>
<proteinExistence type="predicted"/>
<organism evidence="2 3">
    <name type="scientific">Phenylobacterium terrae</name>
    <dbReference type="NCBI Taxonomy" id="2665495"/>
    <lineage>
        <taxon>Bacteria</taxon>
        <taxon>Pseudomonadati</taxon>
        <taxon>Pseudomonadota</taxon>
        <taxon>Alphaproteobacteria</taxon>
        <taxon>Caulobacterales</taxon>
        <taxon>Caulobacteraceae</taxon>
        <taxon>Phenylobacterium</taxon>
    </lineage>
</organism>
<sequence>MSAIVLAAALAAGAPAAPATDLAACKADRPIPAQSLDRPGARKLGELPPGSLYRTVLRRVGDCDIVEVNVGGAWTLKPAGRVPRATPARKGW</sequence>
<keyword evidence="3" id="KW-1185">Reference proteome</keyword>
<gene>
    <name evidence="2" type="ORF">ACFSC0_03840</name>
</gene>
<reference evidence="3" key="1">
    <citation type="journal article" date="2019" name="Int. J. Syst. Evol. Microbiol.">
        <title>The Global Catalogue of Microorganisms (GCM) 10K type strain sequencing project: providing services to taxonomists for standard genome sequencing and annotation.</title>
        <authorList>
            <consortium name="The Broad Institute Genomics Platform"/>
            <consortium name="The Broad Institute Genome Sequencing Center for Infectious Disease"/>
            <person name="Wu L."/>
            <person name="Ma J."/>
        </authorList>
    </citation>
    <scope>NUCLEOTIDE SEQUENCE [LARGE SCALE GENOMIC DNA]</scope>
    <source>
        <strain evidence="3">DFY28</strain>
    </source>
</reference>
<evidence type="ECO:0008006" key="4">
    <source>
        <dbReference type="Google" id="ProtNLM"/>
    </source>
</evidence>
<accession>A0ABW4N009</accession>
<name>A0ABW4N009_9CAUL</name>
<feature type="signal peptide" evidence="1">
    <location>
        <begin position="1"/>
        <end position="19"/>
    </location>
</feature>